<evidence type="ECO:0000313" key="3">
    <source>
        <dbReference type="EMBL" id="CAE0769831.1"/>
    </source>
</evidence>
<protein>
    <submittedName>
        <fullName evidence="2">Uncharacterized protein</fullName>
    </submittedName>
</protein>
<feature type="region of interest" description="Disordered" evidence="1">
    <location>
        <begin position="199"/>
        <end position="263"/>
    </location>
</feature>
<feature type="compositionally biased region" description="Polar residues" evidence="1">
    <location>
        <begin position="68"/>
        <end position="80"/>
    </location>
</feature>
<accession>A0A6S9YAX6</accession>
<proteinExistence type="predicted"/>
<dbReference type="EMBL" id="HBIZ01035230">
    <property type="protein sequence ID" value="CAE0769827.1"/>
    <property type="molecule type" value="Transcribed_RNA"/>
</dbReference>
<dbReference type="AlphaFoldDB" id="A0A6S9YAX6"/>
<name>A0A6S9YAX6_CHRCT</name>
<feature type="compositionally biased region" description="Low complexity" evidence="1">
    <location>
        <begin position="153"/>
        <end position="172"/>
    </location>
</feature>
<gene>
    <name evidence="2" type="ORF">PCAR00345_LOCUS22439</name>
    <name evidence="3" type="ORF">PCAR00345_LOCUS22443</name>
</gene>
<evidence type="ECO:0000256" key="1">
    <source>
        <dbReference type="SAM" id="MobiDB-lite"/>
    </source>
</evidence>
<feature type="compositionally biased region" description="Basic residues" evidence="1">
    <location>
        <begin position="1"/>
        <end position="10"/>
    </location>
</feature>
<feature type="region of interest" description="Disordered" evidence="1">
    <location>
        <begin position="116"/>
        <end position="181"/>
    </location>
</feature>
<sequence length="314" mass="30172">MPTRKKKTAGARKQSPTTDKASKALASNKTEGFKGANLYDRFESVAPATTGAPAPKALAFTVGGAGTGTSSIGLDSTPSGNAFGASPGTRGFEFDLSVPAVYGAPPDTQGFAFAPPVPTVTQAPTRTSAIGFDPPPSGSPASTDALETPSSQATTGAQNPTGAGAAPATDAHAPADIHTNTDDAADEAPAAAVAVDSELNPNGAEGSATAAGDGDGGGGGGGNDSGGGDGADGGDGLNSSGDGGGGDGSGVIGVGGDGVDADGQQVLSRHLPCPAEFARAVHAHNSPPNHAESAFTTSFVLSHAAQHASTSIGR</sequence>
<dbReference type="EMBL" id="HBIZ01035234">
    <property type="protein sequence ID" value="CAE0769831.1"/>
    <property type="molecule type" value="Transcribed_RNA"/>
</dbReference>
<feature type="region of interest" description="Disordered" evidence="1">
    <location>
        <begin position="63"/>
        <end position="90"/>
    </location>
</feature>
<feature type="region of interest" description="Disordered" evidence="1">
    <location>
        <begin position="1"/>
        <end position="28"/>
    </location>
</feature>
<feature type="compositionally biased region" description="Polar residues" evidence="1">
    <location>
        <begin position="14"/>
        <end position="28"/>
    </location>
</feature>
<feature type="compositionally biased region" description="Low complexity" evidence="1">
    <location>
        <begin position="203"/>
        <end position="212"/>
    </location>
</feature>
<feature type="compositionally biased region" description="Gly residues" evidence="1">
    <location>
        <begin position="213"/>
        <end position="258"/>
    </location>
</feature>
<organism evidence="2">
    <name type="scientific">Chrysotila carterae</name>
    <name type="common">Marine alga</name>
    <name type="synonym">Syracosphaera carterae</name>
    <dbReference type="NCBI Taxonomy" id="13221"/>
    <lineage>
        <taxon>Eukaryota</taxon>
        <taxon>Haptista</taxon>
        <taxon>Haptophyta</taxon>
        <taxon>Prymnesiophyceae</taxon>
        <taxon>Isochrysidales</taxon>
        <taxon>Isochrysidaceae</taxon>
        <taxon>Chrysotila</taxon>
    </lineage>
</organism>
<evidence type="ECO:0000313" key="2">
    <source>
        <dbReference type="EMBL" id="CAE0769827.1"/>
    </source>
</evidence>
<reference evidence="2" key="1">
    <citation type="submission" date="2021-01" db="EMBL/GenBank/DDBJ databases">
        <authorList>
            <person name="Corre E."/>
            <person name="Pelletier E."/>
            <person name="Niang G."/>
            <person name="Scheremetjew M."/>
            <person name="Finn R."/>
            <person name="Kale V."/>
            <person name="Holt S."/>
            <person name="Cochrane G."/>
            <person name="Meng A."/>
            <person name="Brown T."/>
            <person name="Cohen L."/>
        </authorList>
    </citation>
    <scope>NUCLEOTIDE SEQUENCE</scope>
    <source>
        <strain evidence="2">CCMP645</strain>
    </source>
</reference>